<dbReference type="KEGG" id="dko:I596_379"/>
<reference evidence="3 4" key="1">
    <citation type="submission" date="2016-04" db="EMBL/GenBank/DDBJ databases">
        <title>Complete genome sequence of Dokdonella koreensis DS-123T.</title>
        <authorList>
            <person name="Kim J.F."/>
            <person name="Lee H."/>
            <person name="Kwak M.-J."/>
        </authorList>
    </citation>
    <scope>NUCLEOTIDE SEQUENCE [LARGE SCALE GENOMIC DNA]</scope>
    <source>
        <strain evidence="3 4">DS-123</strain>
    </source>
</reference>
<dbReference type="AlphaFoldDB" id="A0A167GCT6"/>
<dbReference type="EMBL" id="CP015249">
    <property type="protein sequence ID" value="ANB16416.1"/>
    <property type="molecule type" value="Genomic_DNA"/>
</dbReference>
<dbReference type="InterPro" id="IPR015943">
    <property type="entry name" value="WD40/YVTN_repeat-like_dom_sf"/>
</dbReference>
<sequence>MKSVLRILVLALLCAGAAGAQAQRIDSGSTPPDAALIQGPLPGSPADARPPQPNPPAARGTGALARPLNEGFEQVAVLGGGLYASGWIRQNNSDAPWSIWFRGRADVFNALDGPASSFVVQNWYATNLDHGRMSSWLLTPPVNFTADSVFSFYTRTSEGALQADRVQVRVCNSGDCSDVGTQPDDVGAFGQLVLDINPGEQVGGYPESWTRYTVTAAEGLPTSGSGRIAFRYFLSQDDGVLRGNYIGIDRVVLEQSENAPSPIDLDVTVTRANPADPDACDGAAEIDVAVGDQVNLCYRVTNRTNAPLRYHWLRDDQAGVIFNLREQPLAPGASYQVNRTVTVSQPQTLSATWTARTDPPGYRYDDSQPAAFIDITDGDVVPVDAFAAFPADFDFQLYGERVDRVCVAHYGLISSAKGPWCPGYATHIVAPGAYPQRLPENELTIMGTSLALYWTTFAADGYEIPPGTVFQKTIGEAPKRKYIVEYHQQQVMSGSPAPERGLTAQVILHETSNRVEFQYDNVVFGGVPTLAYGGNASIGLQRYDQAQQYSFRTPSLQHVNRILWTPSDPAIHTRTRTVRIDARTPVLNLDATTVAAAAPAGGQATTVLGIANTGDGRLDWRAGLSAANRHMPATPRPLAAPAADAPFGVRVERDALPPLAVPGAGVPHGGDAALALWGFDIGSGYLVVSDPAAPGYVGNAAIKASFDTRLITGADFLDDDFGTLYAFDTERQELLRYAPIDAASGVTAGEHLVGRVAGLPVGSLASGLKQDPTSGAVYLATANGQASQLWRIDPVTATAWPVGDINDAPGLISLEFDNDGNLYGLDVILNALIAIDKRSGQAQAIGAIGLDTGGLFSALAFDPAADTLYLAAIVQAGGAFPVGSALFALDRQTGAARWVAPIAGLSSNAQFGALAFARRGVVCTQAADIPWLALGASSGTIAAGAPATPLTLTFDASGLVDGVHRANLCIHSNDPLHLRTALPLSFTVGSADRLFADGFDGARP</sequence>
<organism evidence="3 4">
    <name type="scientific">Dokdonella koreensis DS-123</name>
    <dbReference type="NCBI Taxonomy" id="1300342"/>
    <lineage>
        <taxon>Bacteria</taxon>
        <taxon>Pseudomonadati</taxon>
        <taxon>Pseudomonadota</taxon>
        <taxon>Gammaproteobacteria</taxon>
        <taxon>Lysobacterales</taxon>
        <taxon>Rhodanobacteraceae</taxon>
        <taxon>Dokdonella</taxon>
    </lineage>
</organism>
<gene>
    <name evidence="3" type="ORF">I596_379</name>
</gene>
<feature type="chain" id="PRO_5007886771" description="Ig-like domain-containing protein" evidence="2">
    <location>
        <begin position="23"/>
        <end position="1004"/>
    </location>
</feature>
<evidence type="ECO:0000256" key="1">
    <source>
        <dbReference type="SAM" id="MobiDB-lite"/>
    </source>
</evidence>
<dbReference type="Gene3D" id="2.60.120.200">
    <property type="match status" value="1"/>
</dbReference>
<keyword evidence="2" id="KW-0732">Signal</keyword>
<evidence type="ECO:0008006" key="5">
    <source>
        <dbReference type="Google" id="ProtNLM"/>
    </source>
</evidence>
<dbReference type="STRING" id="1300342.I596_379"/>
<dbReference type="Proteomes" id="UP000076830">
    <property type="component" value="Chromosome"/>
</dbReference>
<name>A0A167GCT6_9GAMM</name>
<evidence type="ECO:0000313" key="3">
    <source>
        <dbReference type="EMBL" id="ANB16416.1"/>
    </source>
</evidence>
<dbReference type="RefSeq" id="WP_150131967.1">
    <property type="nucleotide sequence ID" value="NZ_CP015249.1"/>
</dbReference>
<protein>
    <recommendedName>
        <fullName evidence="5">Ig-like domain-containing protein</fullName>
    </recommendedName>
</protein>
<feature type="signal peptide" evidence="2">
    <location>
        <begin position="1"/>
        <end position="22"/>
    </location>
</feature>
<accession>A0A167GCT6</accession>
<dbReference type="PATRIC" id="fig|1300342.3.peg.369"/>
<feature type="region of interest" description="Disordered" evidence="1">
    <location>
        <begin position="24"/>
        <end position="63"/>
    </location>
</feature>
<evidence type="ECO:0000256" key="2">
    <source>
        <dbReference type="SAM" id="SignalP"/>
    </source>
</evidence>
<proteinExistence type="predicted"/>
<dbReference type="NCBIfam" id="NF038128">
    <property type="entry name" value="choice_anch_J"/>
    <property type="match status" value="1"/>
</dbReference>
<keyword evidence="4" id="KW-1185">Reference proteome</keyword>
<evidence type="ECO:0000313" key="4">
    <source>
        <dbReference type="Proteomes" id="UP000076830"/>
    </source>
</evidence>
<dbReference type="Gene3D" id="2.130.10.10">
    <property type="entry name" value="YVTN repeat-like/Quinoprotein amine dehydrogenase"/>
    <property type="match status" value="1"/>
</dbReference>
<dbReference type="OrthoDB" id="9815730at2"/>
<dbReference type="SUPFAM" id="SSF63829">
    <property type="entry name" value="Calcium-dependent phosphotriesterase"/>
    <property type="match status" value="1"/>
</dbReference>